<comment type="caution">
    <text evidence="2">The sequence shown here is derived from an EMBL/GenBank/DDBJ whole genome shotgun (WGS) entry which is preliminary data.</text>
</comment>
<proteinExistence type="predicted"/>
<feature type="region of interest" description="Disordered" evidence="1">
    <location>
        <begin position="67"/>
        <end position="89"/>
    </location>
</feature>
<feature type="compositionally biased region" description="Polar residues" evidence="1">
    <location>
        <begin position="80"/>
        <end position="89"/>
    </location>
</feature>
<evidence type="ECO:0000256" key="1">
    <source>
        <dbReference type="SAM" id="MobiDB-lite"/>
    </source>
</evidence>
<reference evidence="2 3" key="1">
    <citation type="submission" date="2019-05" db="EMBL/GenBank/DDBJ databases">
        <title>Another draft genome of Portunus trituberculatus and its Hox gene families provides insights of decapod evolution.</title>
        <authorList>
            <person name="Jeong J.-H."/>
            <person name="Song I."/>
            <person name="Kim S."/>
            <person name="Choi T."/>
            <person name="Kim D."/>
            <person name="Ryu S."/>
            <person name="Kim W."/>
        </authorList>
    </citation>
    <scope>NUCLEOTIDE SEQUENCE [LARGE SCALE GENOMIC DNA]</scope>
    <source>
        <tissue evidence="2">Muscle</tissue>
    </source>
</reference>
<dbReference type="Proteomes" id="UP000324222">
    <property type="component" value="Unassembled WGS sequence"/>
</dbReference>
<dbReference type="EMBL" id="VSRR010000457">
    <property type="protein sequence ID" value="MPC15831.1"/>
    <property type="molecule type" value="Genomic_DNA"/>
</dbReference>
<dbReference type="AlphaFoldDB" id="A0A5B7D3M7"/>
<evidence type="ECO:0000313" key="2">
    <source>
        <dbReference type="EMBL" id="MPC15831.1"/>
    </source>
</evidence>
<name>A0A5B7D3M7_PORTR</name>
<organism evidence="2 3">
    <name type="scientific">Portunus trituberculatus</name>
    <name type="common">Swimming crab</name>
    <name type="synonym">Neptunus trituberculatus</name>
    <dbReference type="NCBI Taxonomy" id="210409"/>
    <lineage>
        <taxon>Eukaryota</taxon>
        <taxon>Metazoa</taxon>
        <taxon>Ecdysozoa</taxon>
        <taxon>Arthropoda</taxon>
        <taxon>Crustacea</taxon>
        <taxon>Multicrustacea</taxon>
        <taxon>Malacostraca</taxon>
        <taxon>Eumalacostraca</taxon>
        <taxon>Eucarida</taxon>
        <taxon>Decapoda</taxon>
        <taxon>Pleocyemata</taxon>
        <taxon>Brachyura</taxon>
        <taxon>Eubrachyura</taxon>
        <taxon>Portunoidea</taxon>
        <taxon>Portunidae</taxon>
        <taxon>Portuninae</taxon>
        <taxon>Portunus</taxon>
    </lineage>
</organism>
<keyword evidence="3" id="KW-1185">Reference proteome</keyword>
<evidence type="ECO:0000313" key="3">
    <source>
        <dbReference type="Proteomes" id="UP000324222"/>
    </source>
</evidence>
<gene>
    <name evidence="2" type="ORF">E2C01_008634</name>
</gene>
<sequence>MTLTLPRPDVTAPAYITLLFLTTAGLPCFNLGGDGDFSTCTTLPKTFDGRADASLLAKVLGSWEECEGKEPGVDGEVGDSPSSSPRHRR</sequence>
<accession>A0A5B7D3M7</accession>
<protein>
    <submittedName>
        <fullName evidence="2">Uncharacterized protein</fullName>
    </submittedName>
</protein>